<evidence type="ECO:0000256" key="2">
    <source>
        <dbReference type="SAM" id="MobiDB-lite"/>
    </source>
</evidence>
<sequence length="1146" mass="122598">MNSLTSYAHKRASQAFFAFMLTLVICVVFPITKSFAQTYSAPIIITKGGTYTGNWESRDSEVAAVEIRTTEPVIIENSNIRGAGYLIKSWGYAANLTVRHTKGYGIQQTPYVNYKKPRRFVTVNNFKHVVIENCYMESTAGIYVGTRYEGNGTTSNTVKIRYNIAKNIDGRVYGGAREHSQFVQFNFKGAITGAEIGWNQVINEAGNSLVEDNINIHNTRGTSSSPIKIHNNYIYGAYPAPHTGTTYSGGGIITDGDGDINTCPAYIEAHDNQVVNLGNYSMGIAGGNNIRYHHNRAVSSAKFKDGTKFGMYSGGLWSKDYYRQNTTFANSIDNNVVGITAWGGYPSDRNDITVKENASFTNNTHIAGGAITQAMEAEEFSRWTQKLQQNGIVLGPNGTSGTVTTNQAPNVAIASPTAGASFTAGNTITLSANASDADGSVTRVEYFAGATKIGEAANAPYTFNWTSAAAGSYSLTAKATDDKGATKVSNAVSITVATSNTATTAPTTTITGGTGKITREFWSGVYGTSVSVIPVGTKPTSVTELTSFEAPTGQGNNYGQRVRGYVTAPVSGQYTFWIAADDMAELFLSTSEDPARKVKIASSSSWTGSREWTRHASQQSVKITLEAGKRYYIEALMLQGGGGDNLAVGWQLPNGALERPIASNRLSQLGSTATTTTPEPAPTPTPTITEPAPTPTTTVGTGKITRDFWSGVYGTSVSVIPVGTKPTSVTELTSFEAPTGQGNNYGQRVRGYVTAPVSGQYTFWIAADDMAELFLSTSEDPARKVKIASSSSWTGSREWTRHASQQSVKITLEAGKRYYIEALMLQGGGGDNLAVGWQLPNGALERPIASNRLSQLGSTATTTTPEPAPTPTPTITEPAPTPTTTVGTGKITRDFWAGVHGTSVSVIPTSTQPTSTSELSSFEAPAGQGNNYGQRVRGYVTAPVSGQYTFWIAADDMAELFLSTSEDPARKVKIASSSSWTGSREWTRHASQQSVKITLEAGKRYYIEALMLQGGGGDNLAVGWQLPNGALERPIAGNRLSPISIQAMSSSALVGTDTELQFEGATAYPNPFRDVVTLDLGSTEITLQEVVILNQAGKVVYTENNLKQDNAKLVIDLSNTKLKAGLYFLKYTDTTGKSNTLKLIKE</sequence>
<proteinExistence type="predicted"/>
<feature type="region of interest" description="Disordered" evidence="2">
    <location>
        <begin position="858"/>
        <end position="886"/>
    </location>
</feature>
<keyword evidence="1" id="KW-0732">Signal</keyword>
<evidence type="ECO:0000259" key="3">
    <source>
        <dbReference type="PROSITE" id="PS51820"/>
    </source>
</evidence>
<accession>A0ABS7CSG2</accession>
<dbReference type="Proteomes" id="UP000813018">
    <property type="component" value="Unassembled WGS sequence"/>
</dbReference>
<name>A0ABS7CSG2_9BACT</name>
<feature type="region of interest" description="Disordered" evidence="2">
    <location>
        <begin position="671"/>
        <end position="701"/>
    </location>
</feature>
<reference evidence="4 5" key="1">
    <citation type="journal article" date="2016" name="Int. J. Syst. Evol. Microbiol.">
        <title>Pontibacter aydingkolensis sp. nov., isolated from soil of a salt lake.</title>
        <authorList>
            <person name="Osman G."/>
            <person name="Zhang T."/>
            <person name="Lou K."/>
            <person name="Gao Y."/>
            <person name="Chang W."/>
            <person name="Lin Q."/>
            <person name="Yang H.M."/>
            <person name="Huo X.D."/>
            <person name="Wang N."/>
        </authorList>
    </citation>
    <scope>NUCLEOTIDE SEQUENCE [LARGE SCALE GENOMIC DNA]</scope>
    <source>
        <strain evidence="4 5">KACC 19255</strain>
    </source>
</reference>
<feature type="compositionally biased region" description="Polar residues" evidence="2">
    <location>
        <begin position="906"/>
        <end position="920"/>
    </location>
</feature>
<evidence type="ECO:0000256" key="1">
    <source>
        <dbReference type="ARBA" id="ARBA00022729"/>
    </source>
</evidence>
<gene>
    <name evidence="4" type="ORF">K0O23_06575</name>
</gene>
<evidence type="ECO:0000313" key="4">
    <source>
        <dbReference type="EMBL" id="MBW7466725.1"/>
    </source>
</evidence>
<dbReference type="SUPFAM" id="SSF51126">
    <property type="entry name" value="Pectin lyase-like"/>
    <property type="match status" value="1"/>
</dbReference>
<dbReference type="InterPro" id="IPR013783">
    <property type="entry name" value="Ig-like_fold"/>
</dbReference>
<dbReference type="EMBL" id="JAHYXK010000004">
    <property type="protein sequence ID" value="MBW7466725.1"/>
    <property type="molecule type" value="Genomic_DNA"/>
</dbReference>
<dbReference type="Gene3D" id="2.60.120.1560">
    <property type="match status" value="3"/>
</dbReference>
<keyword evidence="5" id="KW-1185">Reference proteome</keyword>
<feature type="region of interest" description="Disordered" evidence="2">
    <location>
        <begin position="906"/>
        <end position="926"/>
    </location>
</feature>
<feature type="domain" description="PA14" evidence="3">
    <location>
        <begin position="886"/>
        <end position="1038"/>
    </location>
</feature>
<organism evidence="4 5">
    <name type="scientific">Pontibacter aydingkolensis</name>
    <dbReference type="NCBI Taxonomy" id="1911536"/>
    <lineage>
        <taxon>Bacteria</taxon>
        <taxon>Pseudomonadati</taxon>
        <taxon>Bacteroidota</taxon>
        <taxon>Cytophagia</taxon>
        <taxon>Cytophagales</taxon>
        <taxon>Hymenobacteraceae</taxon>
        <taxon>Pontibacter</taxon>
    </lineage>
</organism>
<feature type="domain" description="PA14" evidence="3">
    <location>
        <begin position="699"/>
        <end position="851"/>
    </location>
</feature>
<dbReference type="Pfam" id="PF18962">
    <property type="entry name" value="Por_Secre_tail"/>
    <property type="match status" value="1"/>
</dbReference>
<feature type="compositionally biased region" description="Low complexity" evidence="2">
    <location>
        <begin position="873"/>
        <end position="885"/>
    </location>
</feature>
<dbReference type="RefSeq" id="WP_219876606.1">
    <property type="nucleotide sequence ID" value="NZ_JAHYXK010000004.1"/>
</dbReference>
<dbReference type="InterPro" id="IPR011658">
    <property type="entry name" value="PA14_dom"/>
</dbReference>
<dbReference type="PANTHER" id="PTHR46769:SF2">
    <property type="entry name" value="FIBROCYSTIN-L ISOFORM 2 PRECURSOR-RELATED"/>
    <property type="match status" value="1"/>
</dbReference>
<dbReference type="Pfam" id="PF17957">
    <property type="entry name" value="Big_7"/>
    <property type="match status" value="1"/>
</dbReference>
<evidence type="ECO:0000313" key="5">
    <source>
        <dbReference type="Proteomes" id="UP000813018"/>
    </source>
</evidence>
<dbReference type="SUPFAM" id="SSF56988">
    <property type="entry name" value="Anthrax protective antigen"/>
    <property type="match status" value="3"/>
</dbReference>
<protein>
    <submittedName>
        <fullName evidence="4">T9SS type A sorting domain-containing protein</fullName>
    </submittedName>
</protein>
<dbReference type="InterPro" id="IPR052387">
    <property type="entry name" value="Fibrocystin"/>
</dbReference>
<dbReference type="Gene3D" id="2.60.40.10">
    <property type="entry name" value="Immunoglobulins"/>
    <property type="match status" value="1"/>
</dbReference>
<feature type="domain" description="PA14" evidence="3">
    <location>
        <begin position="512"/>
        <end position="664"/>
    </location>
</feature>
<dbReference type="InterPro" id="IPR037524">
    <property type="entry name" value="PA14/GLEYA"/>
</dbReference>
<dbReference type="InterPro" id="IPR026444">
    <property type="entry name" value="Secre_tail"/>
</dbReference>
<dbReference type="NCBIfam" id="TIGR04183">
    <property type="entry name" value="Por_Secre_tail"/>
    <property type="match status" value="1"/>
</dbReference>
<dbReference type="PROSITE" id="PS51820">
    <property type="entry name" value="PA14"/>
    <property type="match status" value="3"/>
</dbReference>
<dbReference type="SMART" id="SM00758">
    <property type="entry name" value="PA14"/>
    <property type="match status" value="3"/>
</dbReference>
<dbReference type="Pfam" id="PF07691">
    <property type="entry name" value="PA14"/>
    <property type="match status" value="3"/>
</dbReference>
<feature type="compositionally biased region" description="Low complexity" evidence="2">
    <location>
        <begin position="686"/>
        <end position="698"/>
    </location>
</feature>
<dbReference type="InterPro" id="IPR011050">
    <property type="entry name" value="Pectin_lyase_fold/virulence"/>
</dbReference>
<dbReference type="PANTHER" id="PTHR46769">
    <property type="entry name" value="POLYCYSTIC KIDNEY AND HEPATIC DISEASE 1 (AUTOSOMAL RECESSIVE)-LIKE 1"/>
    <property type="match status" value="1"/>
</dbReference>
<comment type="caution">
    <text evidence="4">The sequence shown here is derived from an EMBL/GenBank/DDBJ whole genome shotgun (WGS) entry which is preliminary data.</text>
</comment>